<dbReference type="EMBL" id="QFWQ01000006">
    <property type="protein sequence ID" value="RCS29679.1"/>
    <property type="molecule type" value="Genomic_DNA"/>
</dbReference>
<dbReference type="PANTHER" id="PTHR46825">
    <property type="entry name" value="D-ALANYL-D-ALANINE-CARBOXYPEPTIDASE/ENDOPEPTIDASE AMPH"/>
    <property type="match status" value="1"/>
</dbReference>
<dbReference type="Pfam" id="PF00144">
    <property type="entry name" value="Beta-lactamase"/>
    <property type="match status" value="1"/>
</dbReference>
<reference evidence="2 3" key="1">
    <citation type="submission" date="2018-05" db="EMBL/GenBank/DDBJ databases">
        <title>Draft genome sequence of Rhodanobacter denitrificans Yn1 isolated from gold copper mine.</title>
        <authorList>
            <person name="Yang N."/>
            <person name="Mazhar H.S."/>
            <person name="Rensing C."/>
        </authorList>
    </citation>
    <scope>NUCLEOTIDE SEQUENCE [LARGE SCALE GENOMIC DNA]</scope>
    <source>
        <strain evidence="2 3">Yn1</strain>
    </source>
</reference>
<dbReference type="AlphaFoldDB" id="A0A368KCL1"/>
<dbReference type="PROSITE" id="PS51257">
    <property type="entry name" value="PROKAR_LIPOPROTEIN"/>
    <property type="match status" value="1"/>
</dbReference>
<sequence>MPRLFIGLAAILLVGCGSGTKPVDPTDALMARYAGDVPGASLLVLKDGRPIVRRGYGMANLEDGDKATPATNYRLASVSKQFTAAAILLLAEHGRLDLDDPVRRWLPSLPETTSTVTLRQLLTHTGGLVDYEDLIPPGTTAQVSDDDVLRMLSATPKTYFAPGSAYRYSNSGYVLLGLVVERASGIGLPSYLKQRIFQPLHMDHTLLYEHGKGPEVANRAYGYSEEHGRWTRTDQSVTSATRGDGGIYSSIDDLARWDAALYDDRLLSAASRRLAFSPHVKITGEPYQASYGYGWRITGDTLWHSGESIGFRNVIVRWPKQHLTVILLSNRNDPEPYRTALAIAQPYLH</sequence>
<dbReference type="InterPro" id="IPR012338">
    <property type="entry name" value="Beta-lactam/transpept-like"/>
</dbReference>
<dbReference type="Proteomes" id="UP000252387">
    <property type="component" value="Unassembled WGS sequence"/>
</dbReference>
<protein>
    <submittedName>
        <fullName evidence="2">Class A beta-lactamase-related serine hydrolase</fullName>
    </submittedName>
</protein>
<feature type="domain" description="Beta-lactamase-related" evidence="1">
    <location>
        <begin position="31"/>
        <end position="342"/>
    </location>
</feature>
<name>A0A368KCL1_9GAMM</name>
<accession>A0A368KCL1</accession>
<dbReference type="PANTHER" id="PTHR46825:SF9">
    <property type="entry name" value="BETA-LACTAMASE-RELATED DOMAIN-CONTAINING PROTEIN"/>
    <property type="match status" value="1"/>
</dbReference>
<dbReference type="RefSeq" id="WP_114343486.1">
    <property type="nucleotide sequence ID" value="NZ_QFWQ01000006.1"/>
</dbReference>
<proteinExistence type="predicted"/>
<dbReference type="SUPFAM" id="SSF56601">
    <property type="entry name" value="beta-lactamase/transpeptidase-like"/>
    <property type="match status" value="1"/>
</dbReference>
<dbReference type="InterPro" id="IPR001466">
    <property type="entry name" value="Beta-lactam-related"/>
</dbReference>
<keyword evidence="3" id="KW-1185">Reference proteome</keyword>
<dbReference type="Gene3D" id="3.40.710.10">
    <property type="entry name" value="DD-peptidase/beta-lactamase superfamily"/>
    <property type="match status" value="1"/>
</dbReference>
<dbReference type="OrthoDB" id="9799367at2"/>
<dbReference type="InterPro" id="IPR050491">
    <property type="entry name" value="AmpC-like"/>
</dbReference>
<gene>
    <name evidence="2" type="ORF">DEO45_11035</name>
</gene>
<comment type="caution">
    <text evidence="2">The sequence shown here is derived from an EMBL/GenBank/DDBJ whole genome shotgun (WGS) entry which is preliminary data.</text>
</comment>
<organism evidence="2 3">
    <name type="scientific">Rhodanobacter denitrificans</name>
    <dbReference type="NCBI Taxonomy" id="666685"/>
    <lineage>
        <taxon>Bacteria</taxon>
        <taxon>Pseudomonadati</taxon>
        <taxon>Pseudomonadota</taxon>
        <taxon>Gammaproteobacteria</taxon>
        <taxon>Lysobacterales</taxon>
        <taxon>Rhodanobacteraceae</taxon>
        <taxon>Rhodanobacter</taxon>
    </lineage>
</organism>
<keyword evidence="2" id="KW-0378">Hydrolase</keyword>
<dbReference type="GO" id="GO:0016787">
    <property type="term" value="F:hydrolase activity"/>
    <property type="evidence" value="ECO:0007669"/>
    <property type="project" value="UniProtKB-KW"/>
</dbReference>
<evidence type="ECO:0000259" key="1">
    <source>
        <dbReference type="Pfam" id="PF00144"/>
    </source>
</evidence>
<evidence type="ECO:0000313" key="3">
    <source>
        <dbReference type="Proteomes" id="UP000252387"/>
    </source>
</evidence>
<evidence type="ECO:0000313" key="2">
    <source>
        <dbReference type="EMBL" id="RCS29679.1"/>
    </source>
</evidence>